<accession>A0AAE0M1A0</accession>
<dbReference type="AlphaFoldDB" id="A0AAE0M1A0"/>
<dbReference type="Pfam" id="PF12138">
    <property type="entry name" value="Spherulin4"/>
    <property type="match status" value="1"/>
</dbReference>
<dbReference type="PANTHER" id="PTHR35040:SF9">
    <property type="entry name" value="4-LIKE CELL SURFACE PROTEIN, PUTATIVE (AFU_ORTHOLOGUE AFUA_4G14080)-RELATED"/>
    <property type="match status" value="1"/>
</dbReference>
<name>A0AAE0M1A0_9PEZI</name>
<evidence type="ECO:0000313" key="2">
    <source>
        <dbReference type="EMBL" id="KAK3315437.1"/>
    </source>
</evidence>
<dbReference type="PANTHER" id="PTHR35040">
    <property type="match status" value="1"/>
</dbReference>
<evidence type="ECO:0000256" key="1">
    <source>
        <dbReference type="SAM" id="SignalP"/>
    </source>
</evidence>
<dbReference type="EMBL" id="JAUEDM010000006">
    <property type="protein sequence ID" value="KAK3315437.1"/>
    <property type="molecule type" value="Genomic_DNA"/>
</dbReference>
<keyword evidence="1" id="KW-0732">Signal</keyword>
<dbReference type="Proteomes" id="UP001283341">
    <property type="component" value="Unassembled WGS sequence"/>
</dbReference>
<feature type="chain" id="PRO_5042037310" evidence="1">
    <location>
        <begin position="18"/>
        <end position="315"/>
    </location>
</feature>
<reference evidence="2" key="2">
    <citation type="submission" date="2023-06" db="EMBL/GenBank/DDBJ databases">
        <authorList>
            <consortium name="Lawrence Berkeley National Laboratory"/>
            <person name="Haridas S."/>
            <person name="Hensen N."/>
            <person name="Bonometti L."/>
            <person name="Westerberg I."/>
            <person name="Brannstrom I.O."/>
            <person name="Guillou S."/>
            <person name="Cros-Aarteil S."/>
            <person name="Calhoun S."/>
            <person name="Kuo A."/>
            <person name="Mondo S."/>
            <person name="Pangilinan J."/>
            <person name="Riley R."/>
            <person name="Labutti K."/>
            <person name="Andreopoulos B."/>
            <person name="Lipzen A."/>
            <person name="Chen C."/>
            <person name="Yanf M."/>
            <person name="Daum C."/>
            <person name="Ng V."/>
            <person name="Clum A."/>
            <person name="Steindorff A."/>
            <person name="Ohm R."/>
            <person name="Martin F."/>
            <person name="Silar P."/>
            <person name="Natvig D."/>
            <person name="Lalanne C."/>
            <person name="Gautier V."/>
            <person name="Ament-Velasquez S.L."/>
            <person name="Kruys A."/>
            <person name="Hutchinson M.I."/>
            <person name="Powell A.J."/>
            <person name="Barry K."/>
            <person name="Miller A.N."/>
            <person name="Grigoriev I.V."/>
            <person name="Debuchy R."/>
            <person name="Gladieux P."/>
            <person name="Thoren M.H."/>
            <person name="Johannesson H."/>
        </authorList>
    </citation>
    <scope>NUCLEOTIDE SEQUENCE</scope>
    <source>
        <strain evidence="2">CBS 118394</strain>
    </source>
</reference>
<sequence length="315" mass="34484">MKPLTITLALAVATASATDLFIPLYQYPLPGAWTPINQTLTDNPTLTTKIVINPSNGPDGLPNSDYAPNTQMLGAHPNAQLLGYIHTAPTPTSPRCTRPYADLVADIRTWSQWVSDFQIPIRGIFIDEAPTNTANDCVAYMQNLTNFIRDDASLAFPSPRLVVFNPGGIGNPSLQPYYDMNPDLIVALETCFTDYQFSRGDTPNTGDQCDPTDRTRERYDHEGYGSSLDRIVFPNIGRQNAARTAILVHGVHDNNGPSANFQASEDVLRNMIQAVVRAGIGATFFNTLGYHNFDEAPGTIQVVARLLREANETPA</sequence>
<gene>
    <name evidence="2" type="ORF">B0H66DRAFT_565361</name>
</gene>
<evidence type="ECO:0000313" key="3">
    <source>
        <dbReference type="Proteomes" id="UP001283341"/>
    </source>
</evidence>
<comment type="caution">
    <text evidence="2">The sequence shown here is derived from an EMBL/GenBank/DDBJ whole genome shotgun (WGS) entry which is preliminary data.</text>
</comment>
<feature type="signal peptide" evidence="1">
    <location>
        <begin position="1"/>
        <end position="17"/>
    </location>
</feature>
<proteinExistence type="predicted"/>
<dbReference type="InterPro" id="IPR021986">
    <property type="entry name" value="Spherulin4"/>
</dbReference>
<reference evidence="2" key="1">
    <citation type="journal article" date="2023" name="Mol. Phylogenet. Evol.">
        <title>Genome-scale phylogeny and comparative genomics of the fungal order Sordariales.</title>
        <authorList>
            <person name="Hensen N."/>
            <person name="Bonometti L."/>
            <person name="Westerberg I."/>
            <person name="Brannstrom I.O."/>
            <person name="Guillou S."/>
            <person name="Cros-Aarteil S."/>
            <person name="Calhoun S."/>
            <person name="Haridas S."/>
            <person name="Kuo A."/>
            <person name="Mondo S."/>
            <person name="Pangilinan J."/>
            <person name="Riley R."/>
            <person name="LaButti K."/>
            <person name="Andreopoulos B."/>
            <person name="Lipzen A."/>
            <person name="Chen C."/>
            <person name="Yan M."/>
            <person name="Daum C."/>
            <person name="Ng V."/>
            <person name="Clum A."/>
            <person name="Steindorff A."/>
            <person name="Ohm R.A."/>
            <person name="Martin F."/>
            <person name="Silar P."/>
            <person name="Natvig D.O."/>
            <person name="Lalanne C."/>
            <person name="Gautier V."/>
            <person name="Ament-Velasquez S.L."/>
            <person name="Kruys A."/>
            <person name="Hutchinson M.I."/>
            <person name="Powell A.J."/>
            <person name="Barry K."/>
            <person name="Miller A.N."/>
            <person name="Grigoriev I.V."/>
            <person name="Debuchy R."/>
            <person name="Gladieux P."/>
            <person name="Hiltunen Thoren M."/>
            <person name="Johannesson H."/>
        </authorList>
    </citation>
    <scope>NUCLEOTIDE SEQUENCE</scope>
    <source>
        <strain evidence="2">CBS 118394</strain>
    </source>
</reference>
<protein>
    <submittedName>
        <fullName evidence="2">Spherulation-specific family 4-domain-containing protein</fullName>
    </submittedName>
</protein>
<organism evidence="2 3">
    <name type="scientific">Apodospora peruviana</name>
    <dbReference type="NCBI Taxonomy" id="516989"/>
    <lineage>
        <taxon>Eukaryota</taxon>
        <taxon>Fungi</taxon>
        <taxon>Dikarya</taxon>
        <taxon>Ascomycota</taxon>
        <taxon>Pezizomycotina</taxon>
        <taxon>Sordariomycetes</taxon>
        <taxon>Sordariomycetidae</taxon>
        <taxon>Sordariales</taxon>
        <taxon>Lasiosphaeriaceae</taxon>
        <taxon>Apodospora</taxon>
    </lineage>
</organism>
<keyword evidence="3" id="KW-1185">Reference proteome</keyword>